<dbReference type="Proteomes" id="UP000001075">
    <property type="component" value="Unassembled WGS sequence"/>
</dbReference>
<gene>
    <name evidence="7" type="ORF">I79_004326</name>
</gene>
<dbReference type="EMBL" id="JH000114">
    <property type="protein sequence ID" value="EGW03013.1"/>
    <property type="molecule type" value="Genomic_DNA"/>
</dbReference>
<keyword evidence="5" id="KW-0175">Coiled coil</keyword>
<accession>G3H2B8</accession>
<evidence type="ECO:0000313" key="7">
    <source>
        <dbReference type="EMBL" id="EGW03013.1"/>
    </source>
</evidence>
<dbReference type="GO" id="GO:0043296">
    <property type="term" value="C:apical junction complex"/>
    <property type="evidence" value="ECO:0007669"/>
    <property type="project" value="TreeGrafter"/>
</dbReference>
<dbReference type="InterPro" id="IPR027685">
    <property type="entry name" value="Shroom_fam"/>
</dbReference>
<proteinExistence type="inferred from homology"/>
<dbReference type="STRING" id="10029.G3H2B8"/>
<dbReference type="Gene3D" id="6.10.250.3120">
    <property type="match status" value="1"/>
</dbReference>
<dbReference type="GO" id="GO:0030864">
    <property type="term" value="C:cortical actin cytoskeleton"/>
    <property type="evidence" value="ECO:0007669"/>
    <property type="project" value="TreeGrafter"/>
</dbReference>
<feature type="coiled-coil region" evidence="5">
    <location>
        <begin position="51"/>
        <end position="88"/>
    </location>
</feature>
<evidence type="ECO:0000256" key="4">
    <source>
        <dbReference type="ARBA" id="ARBA00023212"/>
    </source>
</evidence>
<evidence type="ECO:0000259" key="6">
    <source>
        <dbReference type="PROSITE" id="PS51307"/>
    </source>
</evidence>
<evidence type="ECO:0000256" key="2">
    <source>
        <dbReference type="ARBA" id="ARBA00006469"/>
    </source>
</evidence>
<dbReference type="AlphaFoldDB" id="G3H2B8"/>
<dbReference type="GO" id="GO:0005912">
    <property type="term" value="C:adherens junction"/>
    <property type="evidence" value="ECO:0007669"/>
    <property type="project" value="TreeGrafter"/>
</dbReference>
<dbReference type="PANTHER" id="PTHR15012:SF37">
    <property type="entry name" value="PROTEIN SHROOM1"/>
    <property type="match status" value="1"/>
</dbReference>
<evidence type="ECO:0000313" key="8">
    <source>
        <dbReference type="Proteomes" id="UP000001075"/>
    </source>
</evidence>
<keyword evidence="3" id="KW-0963">Cytoplasm</keyword>
<dbReference type="InParanoid" id="G3H2B8"/>
<evidence type="ECO:0000256" key="5">
    <source>
        <dbReference type="SAM" id="Coils"/>
    </source>
</evidence>
<dbReference type="GO" id="GO:0000902">
    <property type="term" value="P:cell morphogenesis"/>
    <property type="evidence" value="ECO:0007669"/>
    <property type="project" value="TreeGrafter"/>
</dbReference>
<name>G3H2B8_CRIGR</name>
<dbReference type="GO" id="GO:0051017">
    <property type="term" value="P:actin filament bundle assembly"/>
    <property type="evidence" value="ECO:0007669"/>
    <property type="project" value="TreeGrafter"/>
</dbReference>
<comment type="subcellular location">
    <subcellularLocation>
        <location evidence="1">Cytoplasm</location>
        <location evidence="1">Cytoskeleton</location>
    </subcellularLocation>
</comment>
<dbReference type="Pfam" id="PF08687">
    <property type="entry name" value="ASD2"/>
    <property type="match status" value="1"/>
</dbReference>
<comment type="similarity">
    <text evidence="2">Belongs to the shroom family.</text>
</comment>
<dbReference type="GO" id="GO:0051015">
    <property type="term" value="F:actin filament binding"/>
    <property type="evidence" value="ECO:0007669"/>
    <property type="project" value="InterPro"/>
</dbReference>
<evidence type="ECO:0000256" key="1">
    <source>
        <dbReference type="ARBA" id="ARBA00004245"/>
    </source>
</evidence>
<dbReference type="GO" id="GO:0016324">
    <property type="term" value="C:apical plasma membrane"/>
    <property type="evidence" value="ECO:0007669"/>
    <property type="project" value="TreeGrafter"/>
</dbReference>
<dbReference type="PANTHER" id="PTHR15012">
    <property type="entry name" value="APICAL PROTEIN/SHROOM-RELATED"/>
    <property type="match status" value="1"/>
</dbReference>
<reference evidence="8" key="1">
    <citation type="journal article" date="2011" name="Nat. Biotechnol.">
        <title>The genomic sequence of the Chinese hamster ovary (CHO)-K1 cell line.</title>
        <authorList>
            <person name="Xu X."/>
            <person name="Nagarajan H."/>
            <person name="Lewis N.E."/>
            <person name="Pan S."/>
            <person name="Cai Z."/>
            <person name="Liu X."/>
            <person name="Chen W."/>
            <person name="Xie M."/>
            <person name="Wang W."/>
            <person name="Hammond S."/>
            <person name="Andersen M.R."/>
            <person name="Neff N."/>
            <person name="Passarelli B."/>
            <person name="Koh W."/>
            <person name="Fan H.C."/>
            <person name="Wang J."/>
            <person name="Gui Y."/>
            <person name="Lee K.H."/>
            <person name="Betenbaugh M.J."/>
            <person name="Quake S.R."/>
            <person name="Famili I."/>
            <person name="Palsson B.O."/>
            <person name="Wang J."/>
        </authorList>
    </citation>
    <scope>NUCLEOTIDE SEQUENCE [LARGE SCALE GENOMIC DNA]</scope>
    <source>
        <strain evidence="8">CHO K1 cell line</strain>
    </source>
</reference>
<keyword evidence="4" id="KW-0206">Cytoskeleton</keyword>
<dbReference type="PROSITE" id="PS51307">
    <property type="entry name" value="ASD2"/>
    <property type="match status" value="1"/>
</dbReference>
<organism evidence="7 8">
    <name type="scientific">Cricetulus griseus</name>
    <name type="common">Chinese hamster</name>
    <name type="synonym">Cricetulus barabensis griseus</name>
    <dbReference type="NCBI Taxonomy" id="10029"/>
    <lineage>
        <taxon>Eukaryota</taxon>
        <taxon>Metazoa</taxon>
        <taxon>Chordata</taxon>
        <taxon>Craniata</taxon>
        <taxon>Vertebrata</taxon>
        <taxon>Euteleostomi</taxon>
        <taxon>Mammalia</taxon>
        <taxon>Eutheria</taxon>
        <taxon>Euarchontoglires</taxon>
        <taxon>Glires</taxon>
        <taxon>Rodentia</taxon>
        <taxon>Myomorpha</taxon>
        <taxon>Muroidea</taxon>
        <taxon>Cricetidae</taxon>
        <taxon>Cricetinae</taxon>
        <taxon>Cricetulus</taxon>
    </lineage>
</organism>
<dbReference type="InterPro" id="IPR014799">
    <property type="entry name" value="ASD2_dom"/>
</dbReference>
<evidence type="ECO:0000256" key="3">
    <source>
        <dbReference type="ARBA" id="ARBA00022490"/>
    </source>
</evidence>
<sequence length="161" mass="18666">MLQDLQAEQERLRGKSADWTRCLGALEVAVSQACTPRELERFRSDSDPDEKASLLQRLRLLQRQQEDAKELKEHVARREQALRQVLERELSTEHLRSYCVLLVAKARILSQQRSLDDRIRFLKDQLDTIWSHISHHPLSSRLSWAPGIGHLDKPLFPATAI</sequence>
<feature type="domain" description="ASD2" evidence="6">
    <location>
        <begin position="1"/>
        <end position="134"/>
    </location>
</feature>
<protein>
    <submittedName>
        <fullName evidence="7">Protein Shroom1</fullName>
    </submittedName>
</protein>